<name>A0A3L6TD48_PANMI</name>
<proteinExistence type="inferred from homology"/>
<keyword evidence="3" id="KW-0789">Thiol protease inhibitor</keyword>
<feature type="domain" description="Cystatin" evidence="4">
    <location>
        <begin position="9"/>
        <end position="88"/>
    </location>
</feature>
<evidence type="ECO:0000256" key="1">
    <source>
        <dbReference type="ARBA" id="ARBA00007233"/>
    </source>
</evidence>
<gene>
    <name evidence="5" type="ORF">C2845_PM03G10990</name>
</gene>
<dbReference type="STRING" id="4540.A0A3L6TD48"/>
<dbReference type="Proteomes" id="UP000275267">
    <property type="component" value="Unassembled WGS sequence"/>
</dbReference>
<dbReference type="InterPro" id="IPR000010">
    <property type="entry name" value="Cystatin_dom"/>
</dbReference>
<sequence>MAIYWHPIDASDPYVQEIGKWAVAEHVRQTNDTIKFIKVVSGEKQERISLYFRLIIDASKNDGGDGTYEAVAHQMDLGEKLSLLSFKPAN</sequence>
<dbReference type="PANTHER" id="PTHR47116">
    <property type="entry name" value="PHLOEM FILAMENT PROTEIN"/>
    <property type="match status" value="1"/>
</dbReference>
<dbReference type="GO" id="GO:0004869">
    <property type="term" value="F:cysteine-type endopeptidase inhibitor activity"/>
    <property type="evidence" value="ECO:0007669"/>
    <property type="project" value="UniProtKB-KW"/>
</dbReference>
<comment type="caution">
    <text evidence="5">The sequence shown here is derived from an EMBL/GenBank/DDBJ whole genome shotgun (WGS) entry which is preliminary data.</text>
</comment>
<keyword evidence="6" id="KW-1185">Reference proteome</keyword>
<dbReference type="SUPFAM" id="SSF54403">
    <property type="entry name" value="Cystatin/monellin"/>
    <property type="match status" value="1"/>
</dbReference>
<dbReference type="Gene3D" id="3.10.450.10">
    <property type="match status" value="1"/>
</dbReference>
<reference evidence="6" key="1">
    <citation type="journal article" date="2019" name="Nat. Commun.">
        <title>The genome of broomcorn millet.</title>
        <authorList>
            <person name="Zou C."/>
            <person name="Miki D."/>
            <person name="Li D."/>
            <person name="Tang Q."/>
            <person name="Xiao L."/>
            <person name="Rajput S."/>
            <person name="Deng P."/>
            <person name="Jia W."/>
            <person name="Huang R."/>
            <person name="Zhang M."/>
            <person name="Sun Y."/>
            <person name="Hu J."/>
            <person name="Fu X."/>
            <person name="Schnable P.S."/>
            <person name="Li F."/>
            <person name="Zhang H."/>
            <person name="Feng B."/>
            <person name="Zhu X."/>
            <person name="Liu R."/>
            <person name="Schnable J.C."/>
            <person name="Zhu J.-K."/>
            <person name="Zhang H."/>
        </authorList>
    </citation>
    <scope>NUCLEOTIDE SEQUENCE [LARGE SCALE GENOMIC DNA]</scope>
</reference>
<organism evidence="5 6">
    <name type="scientific">Panicum miliaceum</name>
    <name type="common">Proso millet</name>
    <name type="synonym">Broomcorn millet</name>
    <dbReference type="NCBI Taxonomy" id="4540"/>
    <lineage>
        <taxon>Eukaryota</taxon>
        <taxon>Viridiplantae</taxon>
        <taxon>Streptophyta</taxon>
        <taxon>Embryophyta</taxon>
        <taxon>Tracheophyta</taxon>
        <taxon>Spermatophyta</taxon>
        <taxon>Magnoliopsida</taxon>
        <taxon>Liliopsida</taxon>
        <taxon>Poales</taxon>
        <taxon>Poaceae</taxon>
        <taxon>PACMAD clade</taxon>
        <taxon>Panicoideae</taxon>
        <taxon>Panicodae</taxon>
        <taxon>Paniceae</taxon>
        <taxon>Panicinae</taxon>
        <taxon>Panicum</taxon>
        <taxon>Panicum sect. Panicum</taxon>
    </lineage>
</organism>
<comment type="similarity">
    <text evidence="1">Belongs to the cystatin family. Phytocystatin subfamily.</text>
</comment>
<dbReference type="InterPro" id="IPR027214">
    <property type="entry name" value="Cystatin"/>
</dbReference>
<dbReference type="InterPro" id="IPR046350">
    <property type="entry name" value="Cystatin_sf"/>
</dbReference>
<protein>
    <recommendedName>
        <fullName evidence="4">Cystatin domain-containing protein</fullName>
    </recommendedName>
</protein>
<evidence type="ECO:0000313" key="5">
    <source>
        <dbReference type="EMBL" id="RLN36245.1"/>
    </source>
</evidence>
<evidence type="ECO:0000256" key="2">
    <source>
        <dbReference type="ARBA" id="ARBA00022690"/>
    </source>
</evidence>
<dbReference type="EMBL" id="PQIB02000002">
    <property type="protein sequence ID" value="RLN36245.1"/>
    <property type="molecule type" value="Genomic_DNA"/>
</dbReference>
<evidence type="ECO:0000256" key="3">
    <source>
        <dbReference type="ARBA" id="ARBA00022704"/>
    </source>
</evidence>
<accession>A0A3L6TD48</accession>
<dbReference type="Pfam" id="PF16845">
    <property type="entry name" value="SQAPI"/>
    <property type="match status" value="1"/>
</dbReference>
<evidence type="ECO:0000259" key="4">
    <source>
        <dbReference type="Pfam" id="PF16845"/>
    </source>
</evidence>
<dbReference type="CDD" id="cd00042">
    <property type="entry name" value="CY"/>
    <property type="match status" value="1"/>
</dbReference>
<evidence type="ECO:0000313" key="6">
    <source>
        <dbReference type="Proteomes" id="UP000275267"/>
    </source>
</evidence>
<dbReference type="OrthoDB" id="752087at2759"/>
<dbReference type="AlphaFoldDB" id="A0A3L6TD48"/>
<keyword evidence="2" id="KW-0646">Protease inhibitor</keyword>